<dbReference type="Proteomes" id="UP000694251">
    <property type="component" value="Chromosome 11"/>
</dbReference>
<gene>
    <name evidence="1" type="ORF">ISN44_As11g005350</name>
</gene>
<name>A0A8T1Z5C8_ARASU</name>
<dbReference type="AlphaFoldDB" id="A0A8T1Z5C8"/>
<evidence type="ECO:0000313" key="2">
    <source>
        <dbReference type="Proteomes" id="UP000694251"/>
    </source>
</evidence>
<proteinExistence type="predicted"/>
<reference evidence="1 2" key="1">
    <citation type="submission" date="2020-12" db="EMBL/GenBank/DDBJ databases">
        <title>Concerted genomic and epigenomic changes stabilize Arabidopsis allopolyploids.</title>
        <authorList>
            <person name="Chen Z."/>
        </authorList>
    </citation>
    <scope>NUCLEOTIDE SEQUENCE [LARGE SCALE GENOMIC DNA]</scope>
    <source>
        <strain evidence="1">As9502</strain>
        <tissue evidence="1">Leaf</tissue>
    </source>
</reference>
<accession>A0A8T1Z5C8</accession>
<sequence length="115" mass="13069">MGSCSLKLIGCFMPEDILFGQHTHNLYISMKRPWKNSGKVSSMQLNISFLCSGSVTFVIHLPITRHLEQVSFGLQGYCLLIEVMLVKHDNDDARDGPDFKTWRTCIHTGHNQCNE</sequence>
<dbReference type="EMBL" id="JAEFBJ010000011">
    <property type="protein sequence ID" value="KAG7554270.1"/>
    <property type="molecule type" value="Genomic_DNA"/>
</dbReference>
<evidence type="ECO:0000313" key="1">
    <source>
        <dbReference type="EMBL" id="KAG7554270.1"/>
    </source>
</evidence>
<comment type="caution">
    <text evidence="1">The sequence shown here is derived from an EMBL/GenBank/DDBJ whole genome shotgun (WGS) entry which is preliminary data.</text>
</comment>
<keyword evidence="2" id="KW-1185">Reference proteome</keyword>
<protein>
    <submittedName>
        <fullName evidence="1">Uncharacterized protein</fullName>
    </submittedName>
</protein>
<organism evidence="1 2">
    <name type="scientific">Arabidopsis suecica</name>
    <name type="common">Swedish thale-cress</name>
    <name type="synonym">Cardaminopsis suecica</name>
    <dbReference type="NCBI Taxonomy" id="45249"/>
    <lineage>
        <taxon>Eukaryota</taxon>
        <taxon>Viridiplantae</taxon>
        <taxon>Streptophyta</taxon>
        <taxon>Embryophyta</taxon>
        <taxon>Tracheophyta</taxon>
        <taxon>Spermatophyta</taxon>
        <taxon>Magnoliopsida</taxon>
        <taxon>eudicotyledons</taxon>
        <taxon>Gunneridae</taxon>
        <taxon>Pentapetalae</taxon>
        <taxon>rosids</taxon>
        <taxon>malvids</taxon>
        <taxon>Brassicales</taxon>
        <taxon>Brassicaceae</taxon>
        <taxon>Camelineae</taxon>
        <taxon>Arabidopsis</taxon>
    </lineage>
</organism>